<evidence type="ECO:0000256" key="5">
    <source>
        <dbReference type="ARBA" id="ARBA00023157"/>
    </source>
</evidence>
<dbReference type="FunFam" id="1.20.140.40:FF:000006">
    <property type="entry name" value="Pectinesterase inhibitor 3"/>
    <property type="match status" value="1"/>
</dbReference>
<keyword evidence="4" id="KW-0732">Signal</keyword>
<dbReference type="SUPFAM" id="SSF101148">
    <property type="entry name" value="Plant invertase/pectin methylesterase inhibitor"/>
    <property type="match status" value="1"/>
</dbReference>
<evidence type="ECO:0000256" key="1">
    <source>
        <dbReference type="ARBA" id="ARBA00004271"/>
    </source>
</evidence>
<evidence type="ECO:0000313" key="9">
    <source>
        <dbReference type="EMBL" id="KAF9668816.1"/>
    </source>
</evidence>
<name>A0A835JG62_9ROSI</name>
<dbReference type="SMART" id="SM00856">
    <property type="entry name" value="PMEI"/>
    <property type="match status" value="1"/>
</dbReference>
<comment type="similarity">
    <text evidence="6">Belongs to the PMEI family.</text>
</comment>
<evidence type="ECO:0000259" key="8">
    <source>
        <dbReference type="SMART" id="SM00856"/>
    </source>
</evidence>
<evidence type="ECO:0000256" key="4">
    <source>
        <dbReference type="ARBA" id="ARBA00022729"/>
    </source>
</evidence>
<comment type="subcellular location">
    <subcellularLocation>
        <location evidence="1">Secreted</location>
        <location evidence="1">Extracellular space</location>
        <location evidence="1">Apoplast</location>
    </subcellularLocation>
</comment>
<dbReference type="InterPro" id="IPR006501">
    <property type="entry name" value="Pectinesterase_inhib_dom"/>
</dbReference>
<protein>
    <recommendedName>
        <fullName evidence="8">Pectinesterase inhibitor domain-containing protein</fullName>
    </recommendedName>
</protein>
<keyword evidence="2" id="KW-0052">Apoplast</keyword>
<evidence type="ECO:0000313" key="10">
    <source>
        <dbReference type="Proteomes" id="UP000657918"/>
    </source>
</evidence>
<feature type="domain" description="Pectinesterase inhibitor" evidence="8">
    <location>
        <begin position="225"/>
        <end position="387"/>
    </location>
</feature>
<keyword evidence="7" id="KW-1133">Transmembrane helix</keyword>
<dbReference type="Pfam" id="PF04043">
    <property type="entry name" value="PMEI"/>
    <property type="match status" value="1"/>
</dbReference>
<keyword evidence="7" id="KW-0472">Membrane</keyword>
<evidence type="ECO:0000256" key="7">
    <source>
        <dbReference type="SAM" id="Phobius"/>
    </source>
</evidence>
<dbReference type="GO" id="GO:0048046">
    <property type="term" value="C:apoplast"/>
    <property type="evidence" value="ECO:0007669"/>
    <property type="project" value="UniProtKB-SubCell"/>
</dbReference>
<dbReference type="EMBL" id="JADGMS010000014">
    <property type="protein sequence ID" value="KAF9668816.1"/>
    <property type="molecule type" value="Genomic_DNA"/>
</dbReference>
<accession>A0A835JG62</accession>
<gene>
    <name evidence="9" type="ORF">SADUNF_Sadunf14G0042700</name>
</gene>
<dbReference type="AlphaFoldDB" id="A0A835JG62"/>
<dbReference type="PANTHER" id="PTHR31080:SF12">
    <property type="entry name" value="PLANT INVERTASE_PECTIN METHYLESTERASE INHIBITOR"/>
    <property type="match status" value="1"/>
</dbReference>
<dbReference type="InterPro" id="IPR035513">
    <property type="entry name" value="Invertase/methylesterase_inhib"/>
</dbReference>
<evidence type="ECO:0000256" key="3">
    <source>
        <dbReference type="ARBA" id="ARBA00022525"/>
    </source>
</evidence>
<dbReference type="Pfam" id="PF24994">
    <property type="entry name" value="GIL1_IRKI_C"/>
    <property type="match status" value="1"/>
</dbReference>
<keyword evidence="7" id="KW-0812">Transmembrane</keyword>
<keyword evidence="10" id="KW-1185">Reference proteome</keyword>
<dbReference type="InterPro" id="IPR056813">
    <property type="entry name" value="GIL1_IRKI_C"/>
</dbReference>
<evidence type="ECO:0000256" key="6">
    <source>
        <dbReference type="ARBA" id="ARBA00038471"/>
    </source>
</evidence>
<dbReference type="NCBIfam" id="TIGR01614">
    <property type="entry name" value="PME_inhib"/>
    <property type="match status" value="1"/>
</dbReference>
<sequence length="397" mass="44098">MMEAAGWDLDAAANSIESNVIYAKRAHKERRCTFKGEFLSSISCYKGNGSFRHAMSEPNYVSGNLCTSRFACSFDPNFKVFQVMRGNEFSEDYMGSAVKNLILDGSDPKPRAGLMVMPGFWIGGSGVQSRVHLSGPIEYNLGLVQVKCTLDQVNEVLACDSLFIYSHLPHPNALKLVFDIFPLPPSTPQPSTIMARTSLFILLLLLSIVCLSGAMKPARSSRRSRARAYVEKECNKTRYPSLCIQYLSVSANSTIQTPQQLAQAALSVSLYKALQTRTFMMKVAKELKAMKSKDYQAVKDCLDQICDSVDQLSESVRELHRLERLDVAGGDDVFWHISNVETWVGSAMTDASTCLDEFSGRDMNKLRALIKAKVLNVAQTASNALSMFHRYAAKYKP</sequence>
<keyword evidence="5" id="KW-1015">Disulfide bond</keyword>
<feature type="transmembrane region" description="Helical" evidence="7">
    <location>
        <begin position="193"/>
        <end position="215"/>
    </location>
</feature>
<evidence type="ECO:0000256" key="2">
    <source>
        <dbReference type="ARBA" id="ARBA00022523"/>
    </source>
</evidence>
<dbReference type="GO" id="GO:0004857">
    <property type="term" value="F:enzyme inhibitor activity"/>
    <property type="evidence" value="ECO:0007669"/>
    <property type="project" value="InterPro"/>
</dbReference>
<dbReference type="OrthoDB" id="1430376at2759"/>
<reference evidence="9 10" key="1">
    <citation type="submission" date="2020-10" db="EMBL/GenBank/DDBJ databases">
        <title>Plant Genome Project.</title>
        <authorList>
            <person name="Zhang R.-G."/>
        </authorList>
    </citation>
    <scope>NUCLEOTIDE SEQUENCE [LARGE SCALE GENOMIC DNA]</scope>
    <source>
        <strain evidence="9">FAFU-HL-1</strain>
        <tissue evidence="9">Leaf</tissue>
    </source>
</reference>
<dbReference type="InterPro" id="IPR051955">
    <property type="entry name" value="PME_Inhibitor"/>
</dbReference>
<keyword evidence="3" id="KW-0964">Secreted</keyword>
<dbReference type="PANTHER" id="PTHR31080">
    <property type="entry name" value="PECTINESTERASE INHIBITOR-LIKE"/>
    <property type="match status" value="1"/>
</dbReference>
<dbReference type="CDD" id="cd15798">
    <property type="entry name" value="PMEI-like_3"/>
    <property type="match status" value="1"/>
</dbReference>
<dbReference type="Gene3D" id="1.20.140.40">
    <property type="entry name" value="Invertase/pectin methylesterase inhibitor family protein"/>
    <property type="match status" value="1"/>
</dbReference>
<organism evidence="9 10">
    <name type="scientific">Salix dunnii</name>
    <dbReference type="NCBI Taxonomy" id="1413687"/>
    <lineage>
        <taxon>Eukaryota</taxon>
        <taxon>Viridiplantae</taxon>
        <taxon>Streptophyta</taxon>
        <taxon>Embryophyta</taxon>
        <taxon>Tracheophyta</taxon>
        <taxon>Spermatophyta</taxon>
        <taxon>Magnoliopsida</taxon>
        <taxon>eudicotyledons</taxon>
        <taxon>Gunneridae</taxon>
        <taxon>Pentapetalae</taxon>
        <taxon>rosids</taxon>
        <taxon>fabids</taxon>
        <taxon>Malpighiales</taxon>
        <taxon>Salicaceae</taxon>
        <taxon>Saliceae</taxon>
        <taxon>Salix</taxon>
    </lineage>
</organism>
<comment type="caution">
    <text evidence="9">The sequence shown here is derived from an EMBL/GenBank/DDBJ whole genome shotgun (WGS) entry which is preliminary data.</text>
</comment>
<dbReference type="Proteomes" id="UP000657918">
    <property type="component" value="Unassembled WGS sequence"/>
</dbReference>
<proteinExistence type="inferred from homology"/>